<accession>A0ABR9P8J3</accession>
<proteinExistence type="predicted"/>
<name>A0ABR9P8J3_9ACTN</name>
<evidence type="ECO:0000313" key="1">
    <source>
        <dbReference type="EMBL" id="MBE3000151.1"/>
    </source>
</evidence>
<reference evidence="1 2" key="1">
    <citation type="submission" date="2020-09" db="EMBL/GenBank/DDBJ databases">
        <title>Diversity and distribution of actinomycetes associated with coral in the coast of Hainan.</title>
        <authorList>
            <person name="Li F."/>
        </authorList>
    </citation>
    <scope>NUCLEOTIDE SEQUENCE [LARGE SCALE GENOMIC DNA]</scope>
    <source>
        <strain evidence="1 2">HNM0947</strain>
    </source>
</reference>
<comment type="caution">
    <text evidence="1">The sequence shown here is derived from an EMBL/GenBank/DDBJ whole genome shotgun (WGS) entry which is preliminary data.</text>
</comment>
<keyword evidence="2" id="KW-1185">Reference proteome</keyword>
<dbReference type="Proteomes" id="UP000806528">
    <property type="component" value="Unassembled WGS sequence"/>
</dbReference>
<sequence>MPSLQLDIHSELLPPEKQALARAMSEEYSRIMGSDPKLMTIVIRNLPNGSIWHCTDDEPVPGTLLMCDVRVGRDRATRHRLADRLIDLITARTGVGREDIKVEFTQHTGDEMFHPFLGGFNRDWDESEASADP</sequence>
<dbReference type="RefSeq" id="WP_193122768.1">
    <property type="nucleotide sequence ID" value="NZ_JADBGI010000013.1"/>
</dbReference>
<evidence type="ECO:0000313" key="2">
    <source>
        <dbReference type="Proteomes" id="UP000806528"/>
    </source>
</evidence>
<dbReference type="EMBL" id="JADBGI010000013">
    <property type="protein sequence ID" value="MBE3000151.1"/>
    <property type="molecule type" value="Genomic_DNA"/>
</dbReference>
<dbReference type="InterPro" id="IPR014347">
    <property type="entry name" value="Tautomerase/MIF_sf"/>
</dbReference>
<dbReference type="SUPFAM" id="SSF55331">
    <property type="entry name" value="Tautomerase/MIF"/>
    <property type="match status" value="1"/>
</dbReference>
<organism evidence="1 2">
    <name type="scientific">Nocardiopsis coralli</name>
    <dbReference type="NCBI Taxonomy" id="2772213"/>
    <lineage>
        <taxon>Bacteria</taxon>
        <taxon>Bacillati</taxon>
        <taxon>Actinomycetota</taxon>
        <taxon>Actinomycetes</taxon>
        <taxon>Streptosporangiales</taxon>
        <taxon>Nocardiopsidaceae</taxon>
        <taxon>Nocardiopsis</taxon>
    </lineage>
</organism>
<protein>
    <submittedName>
        <fullName evidence="1">Tautomerase</fullName>
    </submittedName>
</protein>
<gene>
    <name evidence="1" type="ORF">IDM40_15790</name>
</gene>
<dbReference type="Gene3D" id="3.30.429.10">
    <property type="entry name" value="Macrophage Migration Inhibitory Factor"/>
    <property type="match status" value="1"/>
</dbReference>